<evidence type="ECO:0000256" key="2">
    <source>
        <dbReference type="ARBA" id="ARBA00011738"/>
    </source>
</evidence>
<dbReference type="Pfam" id="PF02882">
    <property type="entry name" value="THF_DHG_CYH_C"/>
    <property type="match status" value="1"/>
</dbReference>
<evidence type="ECO:0000259" key="13">
    <source>
        <dbReference type="Pfam" id="PF02882"/>
    </source>
</evidence>
<dbReference type="SUPFAM" id="SSF53223">
    <property type="entry name" value="Aminoacid dehydrogenase-like, N-terminal domain"/>
    <property type="match status" value="1"/>
</dbReference>
<dbReference type="AlphaFoldDB" id="A0A6J6P5N1"/>
<keyword evidence="7" id="KW-0521">NADP</keyword>
<dbReference type="InterPro" id="IPR000672">
    <property type="entry name" value="THF_DH/CycHdrlase"/>
</dbReference>
<dbReference type="Gene3D" id="3.40.50.720">
    <property type="entry name" value="NAD(P)-binding Rossmann-like Domain"/>
    <property type="match status" value="1"/>
</dbReference>
<sequence length="278" mass="28715">MTAIVMDGKALAEKVRAKIAEDVAALGGLGLATVLVGDDPASHIYIELKHKAATAAGVRAVDVRMPDSTSEAELLAKIDELNNDDAVDAILVQLPVPAHISEDKVIRAVAPEKDVDCFHPSNVGELTLGSAVLIPATALGVMEILQEYNVPLSGAEVVVVGRSDIVGKPAAALLQQANATVTVCHSRTKDLAAHTRRADVLVVATGRPGTVTADMVKPGAVVIDVGINRTEAGVVGDVDRNVADVAGMMTPVPGGVGPMTIACLLENAVRCARLRRGL</sequence>
<dbReference type="HAMAP" id="MF_01576">
    <property type="entry name" value="THF_DHG_CYH"/>
    <property type="match status" value="1"/>
</dbReference>
<feature type="domain" description="Tetrahydrofolate dehydrogenase/cyclohydrolase NAD(P)-binding" evidence="13">
    <location>
        <begin position="135"/>
        <end position="273"/>
    </location>
</feature>
<dbReference type="SUPFAM" id="SSF51735">
    <property type="entry name" value="NAD(P)-binding Rossmann-fold domains"/>
    <property type="match status" value="1"/>
</dbReference>
<evidence type="ECO:0000256" key="8">
    <source>
        <dbReference type="ARBA" id="ARBA00023002"/>
    </source>
</evidence>
<dbReference type="GO" id="GO:0035999">
    <property type="term" value="P:tetrahydrofolate interconversion"/>
    <property type="evidence" value="ECO:0007669"/>
    <property type="project" value="TreeGrafter"/>
</dbReference>
<evidence type="ECO:0000256" key="11">
    <source>
        <dbReference type="ARBA" id="ARBA00023268"/>
    </source>
</evidence>
<comment type="subunit">
    <text evidence="2">Homodimer.</text>
</comment>
<dbReference type="Gene3D" id="3.40.50.10860">
    <property type="entry name" value="Leucine Dehydrogenase, chain A, domain 1"/>
    <property type="match status" value="1"/>
</dbReference>
<dbReference type="PRINTS" id="PR00085">
    <property type="entry name" value="THFDHDRGNASE"/>
</dbReference>
<evidence type="ECO:0000256" key="3">
    <source>
        <dbReference type="ARBA" id="ARBA00022563"/>
    </source>
</evidence>
<dbReference type="CDD" id="cd01080">
    <property type="entry name" value="NAD_bind_m-THF_DH_Cyclohyd"/>
    <property type="match status" value="1"/>
</dbReference>
<keyword evidence="4" id="KW-0028">Amino-acid biosynthesis</keyword>
<dbReference type="InterPro" id="IPR020631">
    <property type="entry name" value="THF_DH/CycHdrlase_NAD-bd_dom"/>
</dbReference>
<evidence type="ECO:0000256" key="7">
    <source>
        <dbReference type="ARBA" id="ARBA00022857"/>
    </source>
</evidence>
<feature type="domain" description="Tetrahydrofolate dehydrogenase/cyclohydrolase catalytic" evidence="12">
    <location>
        <begin position="6"/>
        <end position="116"/>
    </location>
</feature>
<evidence type="ECO:0000256" key="10">
    <source>
        <dbReference type="ARBA" id="ARBA00023167"/>
    </source>
</evidence>
<dbReference type="GO" id="GO:0009086">
    <property type="term" value="P:methionine biosynthetic process"/>
    <property type="evidence" value="ECO:0007669"/>
    <property type="project" value="UniProtKB-KW"/>
</dbReference>
<evidence type="ECO:0000256" key="9">
    <source>
        <dbReference type="ARBA" id="ARBA00023102"/>
    </source>
</evidence>
<protein>
    <submittedName>
        <fullName evidence="14">Unannotated protein</fullName>
    </submittedName>
</protein>
<dbReference type="GO" id="GO:0005829">
    <property type="term" value="C:cytosol"/>
    <property type="evidence" value="ECO:0007669"/>
    <property type="project" value="TreeGrafter"/>
</dbReference>
<dbReference type="GO" id="GO:0000105">
    <property type="term" value="P:L-histidine biosynthetic process"/>
    <property type="evidence" value="ECO:0007669"/>
    <property type="project" value="UniProtKB-KW"/>
</dbReference>
<keyword evidence="8" id="KW-0560">Oxidoreductase</keyword>
<keyword evidence="11" id="KW-0511">Multifunctional enzyme</keyword>
<gene>
    <name evidence="14" type="ORF">UFOPK2399_00878</name>
</gene>
<keyword evidence="10" id="KW-0486">Methionine biosynthesis</keyword>
<dbReference type="PROSITE" id="PS00766">
    <property type="entry name" value="THF_DHG_CYH_1"/>
    <property type="match status" value="1"/>
</dbReference>
<dbReference type="InterPro" id="IPR020867">
    <property type="entry name" value="THF_DH/CycHdrlase_CS"/>
</dbReference>
<keyword evidence="3" id="KW-0554">One-carbon metabolism</keyword>
<accession>A0A6J6P5N1</accession>
<name>A0A6J6P5N1_9ZZZZ</name>
<keyword evidence="9" id="KW-0368">Histidine biosynthesis</keyword>
<evidence type="ECO:0000256" key="1">
    <source>
        <dbReference type="ARBA" id="ARBA00004777"/>
    </source>
</evidence>
<dbReference type="FunFam" id="3.40.50.10860:FF:000005">
    <property type="entry name" value="C-1-tetrahydrofolate synthase, cytoplasmic, putative"/>
    <property type="match status" value="1"/>
</dbReference>
<keyword evidence="5" id="KW-0658">Purine biosynthesis</keyword>
<dbReference type="Pfam" id="PF00763">
    <property type="entry name" value="THF_DHG_CYH"/>
    <property type="match status" value="1"/>
</dbReference>
<keyword evidence="6" id="KW-0378">Hydrolase</keyword>
<dbReference type="GO" id="GO:0006164">
    <property type="term" value="P:purine nucleotide biosynthetic process"/>
    <property type="evidence" value="ECO:0007669"/>
    <property type="project" value="UniProtKB-KW"/>
</dbReference>
<evidence type="ECO:0000256" key="6">
    <source>
        <dbReference type="ARBA" id="ARBA00022801"/>
    </source>
</evidence>
<dbReference type="PROSITE" id="PS00767">
    <property type="entry name" value="THF_DHG_CYH_2"/>
    <property type="match status" value="1"/>
</dbReference>
<dbReference type="PANTHER" id="PTHR48099:SF5">
    <property type="entry name" value="C-1-TETRAHYDROFOLATE SYNTHASE, CYTOPLASMIC"/>
    <property type="match status" value="1"/>
</dbReference>
<proteinExistence type="inferred from homology"/>
<reference evidence="14" key="1">
    <citation type="submission" date="2020-05" db="EMBL/GenBank/DDBJ databases">
        <authorList>
            <person name="Chiriac C."/>
            <person name="Salcher M."/>
            <person name="Ghai R."/>
            <person name="Kavagutti S V."/>
        </authorList>
    </citation>
    <scope>NUCLEOTIDE SEQUENCE</scope>
</reference>
<comment type="pathway">
    <text evidence="1">One-carbon metabolism; tetrahydrofolate interconversion.</text>
</comment>
<evidence type="ECO:0000313" key="14">
    <source>
        <dbReference type="EMBL" id="CAB4693672.1"/>
    </source>
</evidence>
<organism evidence="14">
    <name type="scientific">freshwater metagenome</name>
    <dbReference type="NCBI Taxonomy" id="449393"/>
    <lineage>
        <taxon>unclassified sequences</taxon>
        <taxon>metagenomes</taxon>
        <taxon>ecological metagenomes</taxon>
    </lineage>
</organism>
<evidence type="ECO:0000256" key="4">
    <source>
        <dbReference type="ARBA" id="ARBA00022605"/>
    </source>
</evidence>
<dbReference type="GO" id="GO:0004488">
    <property type="term" value="F:methylenetetrahydrofolate dehydrogenase (NADP+) activity"/>
    <property type="evidence" value="ECO:0007669"/>
    <property type="project" value="InterPro"/>
</dbReference>
<dbReference type="EMBL" id="CAEZXP010000002">
    <property type="protein sequence ID" value="CAB4693672.1"/>
    <property type="molecule type" value="Genomic_DNA"/>
</dbReference>
<evidence type="ECO:0000259" key="12">
    <source>
        <dbReference type="Pfam" id="PF00763"/>
    </source>
</evidence>
<dbReference type="GO" id="GO:0004477">
    <property type="term" value="F:methenyltetrahydrofolate cyclohydrolase activity"/>
    <property type="evidence" value="ECO:0007669"/>
    <property type="project" value="TreeGrafter"/>
</dbReference>
<dbReference type="PANTHER" id="PTHR48099">
    <property type="entry name" value="C-1-TETRAHYDROFOLATE SYNTHASE, CYTOPLASMIC-RELATED"/>
    <property type="match status" value="1"/>
</dbReference>
<dbReference type="InterPro" id="IPR020630">
    <property type="entry name" value="THF_DH/CycHdrlase_cat_dom"/>
</dbReference>
<dbReference type="InterPro" id="IPR036291">
    <property type="entry name" value="NAD(P)-bd_dom_sf"/>
</dbReference>
<dbReference type="FunFam" id="3.40.50.720:FF:000094">
    <property type="entry name" value="Bifunctional protein FolD"/>
    <property type="match status" value="1"/>
</dbReference>
<evidence type="ECO:0000256" key="5">
    <source>
        <dbReference type="ARBA" id="ARBA00022755"/>
    </source>
</evidence>
<dbReference type="InterPro" id="IPR046346">
    <property type="entry name" value="Aminoacid_DH-like_N_sf"/>
</dbReference>